<dbReference type="SMART" id="SM00321">
    <property type="entry name" value="WSC"/>
    <property type="match status" value="1"/>
</dbReference>
<evidence type="ECO:0000313" key="9">
    <source>
        <dbReference type="Proteomes" id="UP000018144"/>
    </source>
</evidence>
<evidence type="ECO:0000256" key="5">
    <source>
        <dbReference type="SAM" id="MobiDB-lite"/>
    </source>
</evidence>
<dbReference type="eggNOG" id="KOG4157">
    <property type="taxonomic scope" value="Eukaryota"/>
</dbReference>
<evidence type="ECO:0000256" key="3">
    <source>
        <dbReference type="ARBA" id="ARBA00022989"/>
    </source>
</evidence>
<feature type="domain" description="WSC" evidence="7">
    <location>
        <begin position="112"/>
        <end position="198"/>
    </location>
</feature>
<dbReference type="Proteomes" id="UP000018144">
    <property type="component" value="Unassembled WGS sequence"/>
</dbReference>
<evidence type="ECO:0000256" key="2">
    <source>
        <dbReference type="ARBA" id="ARBA00022692"/>
    </source>
</evidence>
<evidence type="ECO:0000256" key="6">
    <source>
        <dbReference type="SAM" id="Phobius"/>
    </source>
</evidence>
<dbReference type="AlphaFoldDB" id="U4KW62"/>
<dbReference type="GO" id="GO:0016020">
    <property type="term" value="C:membrane"/>
    <property type="evidence" value="ECO:0007669"/>
    <property type="project" value="UniProtKB-SubCell"/>
</dbReference>
<name>U4KW62_PYROM</name>
<dbReference type="InterPro" id="IPR051694">
    <property type="entry name" value="Immunoregulatory_rcpt-like"/>
</dbReference>
<dbReference type="GO" id="GO:0071944">
    <property type="term" value="C:cell periphery"/>
    <property type="evidence" value="ECO:0007669"/>
    <property type="project" value="UniProtKB-ARBA"/>
</dbReference>
<evidence type="ECO:0000259" key="7">
    <source>
        <dbReference type="PROSITE" id="PS51212"/>
    </source>
</evidence>
<feature type="region of interest" description="Disordered" evidence="5">
    <location>
        <begin position="1"/>
        <end position="23"/>
    </location>
</feature>
<accession>U4KW62</accession>
<dbReference type="STRING" id="1076935.U4KW62"/>
<dbReference type="EMBL" id="HF935265">
    <property type="protein sequence ID" value="CCX05662.1"/>
    <property type="molecule type" value="Genomic_DNA"/>
</dbReference>
<organism evidence="8 9">
    <name type="scientific">Pyronema omphalodes (strain CBS 100304)</name>
    <name type="common">Pyronema confluens</name>
    <dbReference type="NCBI Taxonomy" id="1076935"/>
    <lineage>
        <taxon>Eukaryota</taxon>
        <taxon>Fungi</taxon>
        <taxon>Dikarya</taxon>
        <taxon>Ascomycota</taxon>
        <taxon>Pezizomycotina</taxon>
        <taxon>Pezizomycetes</taxon>
        <taxon>Pezizales</taxon>
        <taxon>Pyronemataceae</taxon>
        <taxon>Pyronema</taxon>
    </lineage>
</organism>
<comment type="subcellular location">
    <subcellularLocation>
        <location evidence="1">Membrane</location>
        <topology evidence="1">Single-pass membrane protein</topology>
    </subcellularLocation>
</comment>
<sequence>MVQRAATRVRGGQNQPPTTDRAKQQRYKLWWMSGGNDGPVGYDLHVLIDLQRRTHIILHMDLQKVYKLSPLPRALIGSGRGQNYDRKKKSGIKRWLTLTVVAFAVSSIPKASADTKYCSKVNTGDGDGTSSTFQSIGLCTTQCQSDFAFAVLQGKYCWCSNYAPSTPSDGTCDSPCPGYPADQCGNLNDNLYGYIQLPNKVLGTKGPASSTTSINSATKSSSAPSATSTLQTITTTAATATATNTSSPTSTAAASTDNASFTSSPGKVAGLIVGLIIALLLIVAAVLFWRRRRNQRDSALYGSSQNGLISAGGAGFFGGGRRGRSMSTLGLVGEKSPPSSQSTPPVLDANGVAIAQPPRTAGAPNGTITEGEAYDQRLDPQSLFMKFDPHTGSSRMSVRSLRDDTDYSRRVLRLANPDD</sequence>
<keyword evidence="2 6" id="KW-0812">Transmembrane</keyword>
<dbReference type="InterPro" id="IPR002889">
    <property type="entry name" value="WSC_carb-bd"/>
</dbReference>
<evidence type="ECO:0000256" key="4">
    <source>
        <dbReference type="ARBA" id="ARBA00023136"/>
    </source>
</evidence>
<dbReference type="Pfam" id="PF01822">
    <property type="entry name" value="WSC"/>
    <property type="match status" value="1"/>
</dbReference>
<dbReference type="CDD" id="cd12087">
    <property type="entry name" value="TM_EGFR-like"/>
    <property type="match status" value="1"/>
</dbReference>
<keyword evidence="3 6" id="KW-1133">Transmembrane helix</keyword>
<evidence type="ECO:0000256" key="1">
    <source>
        <dbReference type="ARBA" id="ARBA00004167"/>
    </source>
</evidence>
<dbReference type="OrthoDB" id="2537459at2759"/>
<keyword evidence="9" id="KW-1185">Reference proteome</keyword>
<dbReference type="PANTHER" id="PTHR15549:SF30">
    <property type="entry name" value="MID2 DOMAIN-CONTAINING PROTEIN"/>
    <property type="match status" value="1"/>
</dbReference>
<dbReference type="OMA" id="RTHIILH"/>
<dbReference type="PANTHER" id="PTHR15549">
    <property type="entry name" value="PAIRED IMMUNOGLOBULIN-LIKE TYPE 2 RECEPTOR"/>
    <property type="match status" value="1"/>
</dbReference>
<keyword evidence="4 6" id="KW-0472">Membrane</keyword>
<feature type="transmembrane region" description="Helical" evidence="6">
    <location>
        <begin position="268"/>
        <end position="289"/>
    </location>
</feature>
<protein>
    <submittedName>
        <fullName evidence="8">Similar to Cell wall integrity and stress response component 4 acc. no. P38739</fullName>
    </submittedName>
</protein>
<evidence type="ECO:0000313" key="8">
    <source>
        <dbReference type="EMBL" id="CCX05662.1"/>
    </source>
</evidence>
<gene>
    <name evidence="8" type="ORF">PCON_05249</name>
</gene>
<reference evidence="8 9" key="1">
    <citation type="journal article" date="2013" name="PLoS Genet.">
        <title>The genome and development-dependent transcriptomes of Pyronema confluens: a window into fungal evolution.</title>
        <authorList>
            <person name="Traeger S."/>
            <person name="Altegoer F."/>
            <person name="Freitag M."/>
            <person name="Gabaldon T."/>
            <person name="Kempken F."/>
            <person name="Kumar A."/>
            <person name="Marcet-Houben M."/>
            <person name="Poggeler S."/>
            <person name="Stajich J.E."/>
            <person name="Nowrousian M."/>
        </authorList>
    </citation>
    <scope>NUCLEOTIDE SEQUENCE [LARGE SCALE GENOMIC DNA]</scope>
    <source>
        <strain evidence="9">CBS 100304</strain>
        <tissue evidence="8">Vegetative mycelium</tissue>
    </source>
</reference>
<feature type="region of interest" description="Disordered" evidence="5">
    <location>
        <begin position="240"/>
        <end position="261"/>
    </location>
</feature>
<dbReference type="PROSITE" id="PS51212">
    <property type="entry name" value="WSC"/>
    <property type="match status" value="1"/>
</dbReference>
<proteinExistence type="predicted"/>